<accession>A0A0A9HYJ0</accession>
<evidence type="ECO:0000313" key="1">
    <source>
        <dbReference type="EMBL" id="JAE37978.1"/>
    </source>
</evidence>
<proteinExistence type="predicted"/>
<dbReference type="AlphaFoldDB" id="A0A0A9HYJ0"/>
<organism evidence="1">
    <name type="scientific">Arundo donax</name>
    <name type="common">Giant reed</name>
    <name type="synonym">Donax arundinaceus</name>
    <dbReference type="NCBI Taxonomy" id="35708"/>
    <lineage>
        <taxon>Eukaryota</taxon>
        <taxon>Viridiplantae</taxon>
        <taxon>Streptophyta</taxon>
        <taxon>Embryophyta</taxon>
        <taxon>Tracheophyta</taxon>
        <taxon>Spermatophyta</taxon>
        <taxon>Magnoliopsida</taxon>
        <taxon>Liliopsida</taxon>
        <taxon>Poales</taxon>
        <taxon>Poaceae</taxon>
        <taxon>PACMAD clade</taxon>
        <taxon>Arundinoideae</taxon>
        <taxon>Arundineae</taxon>
        <taxon>Arundo</taxon>
    </lineage>
</organism>
<sequence length="29" mass="3328">MPKHTSNPAKCSFIHQHGRYDQFGCSHGR</sequence>
<name>A0A0A9HYJ0_ARUDO</name>
<reference evidence="1" key="2">
    <citation type="journal article" date="2015" name="Data Brief">
        <title>Shoot transcriptome of the giant reed, Arundo donax.</title>
        <authorList>
            <person name="Barrero R.A."/>
            <person name="Guerrero F.D."/>
            <person name="Moolhuijzen P."/>
            <person name="Goolsby J.A."/>
            <person name="Tidwell J."/>
            <person name="Bellgard S.E."/>
            <person name="Bellgard M.I."/>
        </authorList>
    </citation>
    <scope>NUCLEOTIDE SEQUENCE</scope>
    <source>
        <tissue evidence="1">Shoot tissue taken approximately 20 cm above the soil surface</tissue>
    </source>
</reference>
<dbReference type="EMBL" id="GBRH01159918">
    <property type="protein sequence ID" value="JAE37978.1"/>
    <property type="molecule type" value="Transcribed_RNA"/>
</dbReference>
<reference evidence="1" key="1">
    <citation type="submission" date="2014-09" db="EMBL/GenBank/DDBJ databases">
        <authorList>
            <person name="Magalhaes I.L.F."/>
            <person name="Oliveira U."/>
            <person name="Santos F.R."/>
            <person name="Vidigal T.H.D.A."/>
            <person name="Brescovit A.D."/>
            <person name="Santos A.J."/>
        </authorList>
    </citation>
    <scope>NUCLEOTIDE SEQUENCE</scope>
    <source>
        <tissue evidence="1">Shoot tissue taken approximately 20 cm above the soil surface</tissue>
    </source>
</reference>
<protein>
    <submittedName>
        <fullName evidence="1">Uncharacterized protein</fullName>
    </submittedName>
</protein>